<feature type="compositionally biased region" description="Basic and acidic residues" evidence="1">
    <location>
        <begin position="1140"/>
        <end position="1149"/>
    </location>
</feature>
<feature type="compositionally biased region" description="Basic residues" evidence="1">
    <location>
        <begin position="1062"/>
        <end position="1083"/>
    </location>
</feature>
<feature type="region of interest" description="Disordered" evidence="1">
    <location>
        <begin position="1"/>
        <end position="52"/>
    </location>
</feature>
<dbReference type="InterPro" id="IPR007284">
    <property type="entry name" value="Ground-like_dom"/>
</dbReference>
<proteinExistence type="predicted"/>
<reference evidence="4" key="1">
    <citation type="submission" date="2016-11" db="UniProtKB">
        <authorList>
            <consortium name="WormBaseParasite"/>
        </authorList>
    </citation>
    <scope>IDENTIFICATION</scope>
</reference>
<feature type="region of interest" description="Disordered" evidence="1">
    <location>
        <begin position="1058"/>
        <end position="1094"/>
    </location>
</feature>
<dbReference type="WBParaSite" id="Hba_20790">
    <property type="protein sequence ID" value="Hba_20790"/>
    <property type="gene ID" value="Hba_20790"/>
</dbReference>
<evidence type="ECO:0000259" key="2">
    <source>
        <dbReference type="Pfam" id="PF04155"/>
    </source>
</evidence>
<dbReference type="Pfam" id="PF04155">
    <property type="entry name" value="Ground-like"/>
    <property type="match status" value="1"/>
</dbReference>
<feature type="region of interest" description="Disordered" evidence="1">
    <location>
        <begin position="668"/>
        <end position="692"/>
    </location>
</feature>
<evidence type="ECO:0000313" key="3">
    <source>
        <dbReference type="Proteomes" id="UP000095283"/>
    </source>
</evidence>
<feature type="compositionally biased region" description="Basic residues" evidence="1">
    <location>
        <begin position="808"/>
        <end position="826"/>
    </location>
</feature>
<feature type="compositionally biased region" description="Basic and acidic residues" evidence="1">
    <location>
        <begin position="30"/>
        <end position="39"/>
    </location>
</feature>
<feature type="region of interest" description="Disordered" evidence="1">
    <location>
        <begin position="227"/>
        <end position="301"/>
    </location>
</feature>
<sequence>MRLFEDHPSTKEGRAREGNVKTITPNYKLGSEKPSHDLKLGSSGYLPNEKGDYKVSMRHEDYKLTVIDPKVRSSANMPLRSQTLPEAKKQMADDFPSQHSKRSLIKLEPLEQRRFKSVESRPITTSNYLTESVERHREMEASRLRDYLKAKESDANKPWNKPGWPGPKSIETLQKKVTRTQSMLELHRPVTPLEFSRLNEGSQQRSPSSQDPGWLIKLRTSRYLDATSTSSLKKHRSMDHIGGIGNKTRPHEAERRASWSHNSETSAHSKNTQRPRFEPPPVPESQPKLTGENLPTVQKKTSRTQIVYENEPIPPSLVAVNVSWHPEETRRRPSASTAQSYHSDNIHQFTQQEHQFVEESKQLSTRHPFHREQMRPESTTFQNLSEEERYKIMHDNLRKHRQSRNTTQKLPAVSFNGPFFKLEEISPKSGSQSAAPQFALNGTTDNFGYLSDNETHHANGRDMYGRELNKMRIMTSSEIELNEHNQMQAIQNQQQRLYEQQHGVTSPVPIIDYISPNITQYPQYVQTTIPPKSTQEPHYPHDLADPGMQPQNIRVFETRPISAMSDITELKDSMRSPEGTSWKRTYIVEKPEEVDHLPMAAIDRSQFSAENDKHQVLHIIINNFAINHNINLWVVKRRAASAQCLLDPSANQEFEDVEVIHQRNYHRLQGGYHESPRASSESRRTSHSSQYDKKVNDWEKIYELPPHSSTIVGKDVPRNIDVRKRLSQFQGSIENLKNISGRQSVVRANSVESSASHPYPLPDYEQDFPQPQSRRSLNRHTNNRTRQQQIPRRNSVASTPIGSPAQYRYHHSQPRHSYSRQSRSRSRAPSSIPLSPGLRSETPNAMRVRTRIANATAPSPTPPSYERARPYVPPPLPSGYRLGDPVFDQRVTSPSPGHTKKMMRMVFQAANQPPKNEDLDFLARKNEELLERSRERRAGYKLIDSEIVKEGPEPVPQAFKDQVRDMLESRNSVDTTTTKDHDRSGYVTVLLPVRAFASVDVSTATWQFSTHSFSPRSVVSVNGARDDILKVFGLLYILEIPSVTETVQRFEETRRTEEIMRRVQRKERRERRSRHHSSSHHHNGREAWENGYQSERRVASVPPKIVYEKSKRAMTDDEISKVVKEAYEAADEARRNHRDVFGDGYDRRSTSSYRRGSQQGSPLVEFPPTLPRRYIFLTQPYFFSHDDDMSRLEAEFRDSLLMPLPRPGNIIPIHSGKRNMRLMLILMVTTLSIYPTSSKHGVDVDINNNTTSDPPVVCNKSQLRKLMEECLSGNLDNYSPLLKLAHLDNCISQNMTGTAKEAKMAIIDAAERDMGGRFTVICANGQFSYLTTTNTYCLHTQNNLTCYAFRTDLS</sequence>
<evidence type="ECO:0000313" key="4">
    <source>
        <dbReference type="WBParaSite" id="Hba_20790"/>
    </source>
</evidence>
<feature type="region of interest" description="Disordered" evidence="1">
    <location>
        <begin position="195"/>
        <end position="214"/>
    </location>
</feature>
<evidence type="ECO:0000256" key="1">
    <source>
        <dbReference type="SAM" id="MobiDB-lite"/>
    </source>
</evidence>
<feature type="compositionally biased region" description="Polar residues" evidence="1">
    <location>
        <begin position="784"/>
        <end position="801"/>
    </location>
</feature>
<dbReference type="Proteomes" id="UP000095283">
    <property type="component" value="Unplaced"/>
</dbReference>
<organism evidence="3 4">
    <name type="scientific">Heterorhabditis bacteriophora</name>
    <name type="common">Entomopathogenic nematode worm</name>
    <dbReference type="NCBI Taxonomy" id="37862"/>
    <lineage>
        <taxon>Eukaryota</taxon>
        <taxon>Metazoa</taxon>
        <taxon>Ecdysozoa</taxon>
        <taxon>Nematoda</taxon>
        <taxon>Chromadorea</taxon>
        <taxon>Rhabditida</taxon>
        <taxon>Rhabditina</taxon>
        <taxon>Rhabditomorpha</taxon>
        <taxon>Strongyloidea</taxon>
        <taxon>Heterorhabditidae</taxon>
        <taxon>Heterorhabditis</taxon>
    </lineage>
</organism>
<feature type="compositionally biased region" description="Polar residues" evidence="1">
    <location>
        <begin position="747"/>
        <end position="756"/>
    </location>
</feature>
<protein>
    <submittedName>
        <fullName evidence="4">Ground-like domain-containing protein</fullName>
    </submittedName>
</protein>
<accession>A0A1I7XSJ2</accession>
<feature type="region of interest" description="Disordered" evidence="1">
    <location>
        <begin position="747"/>
        <end position="844"/>
    </location>
</feature>
<feature type="compositionally biased region" description="Polar residues" evidence="1">
    <location>
        <begin position="259"/>
        <end position="274"/>
    </location>
</feature>
<feature type="compositionally biased region" description="Basic and acidic residues" evidence="1">
    <location>
        <begin position="674"/>
        <end position="692"/>
    </location>
</feature>
<feature type="compositionally biased region" description="Basic and acidic residues" evidence="1">
    <location>
        <begin position="1084"/>
        <end position="1094"/>
    </location>
</feature>
<feature type="compositionally biased region" description="Polar residues" evidence="1">
    <location>
        <begin position="199"/>
        <end position="211"/>
    </location>
</feature>
<feature type="compositionally biased region" description="Polar residues" evidence="1">
    <location>
        <begin position="1150"/>
        <end position="1161"/>
    </location>
</feature>
<feature type="domain" description="Ground-like" evidence="2">
    <location>
        <begin position="1257"/>
        <end position="1349"/>
    </location>
</feature>
<keyword evidence="3" id="KW-1185">Reference proteome</keyword>
<feature type="compositionally biased region" description="Basic and acidic residues" evidence="1">
    <location>
        <begin position="1"/>
        <end position="19"/>
    </location>
</feature>
<feature type="region of interest" description="Disordered" evidence="1">
    <location>
        <begin position="1140"/>
        <end position="1164"/>
    </location>
</feature>
<name>A0A1I7XSJ2_HETBA</name>